<evidence type="ECO:0000313" key="3">
    <source>
        <dbReference type="Proteomes" id="UP000011115"/>
    </source>
</evidence>
<dbReference type="PaxDb" id="4113-PGSC0003DMT400017021"/>
<dbReference type="Proteomes" id="UP000011115">
    <property type="component" value="Unassembled WGS sequence"/>
</dbReference>
<dbReference type="EnsemblPlants" id="PGSC0003DMT400017021">
    <property type="protein sequence ID" value="PGSC0003DMT400017021"/>
    <property type="gene ID" value="PGSC0003DMG401006646"/>
</dbReference>
<dbReference type="HOGENOM" id="CLU_1581271_0_0_1"/>
<evidence type="ECO:0000313" key="2">
    <source>
        <dbReference type="EnsemblPlants" id="PGSC0003DMT400017021"/>
    </source>
</evidence>
<name>M1A8G7_SOLTU</name>
<reference evidence="3" key="1">
    <citation type="journal article" date="2011" name="Nature">
        <title>Genome sequence and analysis of the tuber crop potato.</title>
        <authorList>
            <consortium name="The Potato Genome Sequencing Consortium"/>
        </authorList>
    </citation>
    <scope>NUCLEOTIDE SEQUENCE [LARGE SCALE GENOMIC DNA]</scope>
    <source>
        <strain evidence="3">cv. DM1-3 516 R44</strain>
    </source>
</reference>
<keyword evidence="3" id="KW-1185">Reference proteome</keyword>
<accession>M1A8G7</accession>
<organism evidence="2 3">
    <name type="scientific">Solanum tuberosum</name>
    <name type="common">Potato</name>
    <dbReference type="NCBI Taxonomy" id="4113"/>
    <lineage>
        <taxon>Eukaryota</taxon>
        <taxon>Viridiplantae</taxon>
        <taxon>Streptophyta</taxon>
        <taxon>Embryophyta</taxon>
        <taxon>Tracheophyta</taxon>
        <taxon>Spermatophyta</taxon>
        <taxon>Magnoliopsida</taxon>
        <taxon>eudicotyledons</taxon>
        <taxon>Gunneridae</taxon>
        <taxon>Pentapetalae</taxon>
        <taxon>asterids</taxon>
        <taxon>lamiids</taxon>
        <taxon>Solanales</taxon>
        <taxon>Solanaceae</taxon>
        <taxon>Solanoideae</taxon>
        <taxon>Solaneae</taxon>
        <taxon>Solanum</taxon>
    </lineage>
</organism>
<sequence length="169" mass="18311">MSIFGPSAIRPTNASSSGVRPAIALASGGKPTSATSSDSGTTDKVLHSATLSSSTPTNIDLGYKPNGLRWKGRAAVTQRQLREESYRSTQSATDTHTTLSTQACLPCPELVDGFLMLYCSWHVESFASFHRKNPHPLPDEYFWQPQNILSGLVGVLDVFSSAYVPQKQH</sequence>
<dbReference type="Gramene" id="PGSC0003DMT400017021">
    <property type="protein sequence ID" value="PGSC0003DMT400017021"/>
    <property type="gene ID" value="PGSC0003DMG401006646"/>
</dbReference>
<feature type="region of interest" description="Disordered" evidence="1">
    <location>
        <begin position="23"/>
        <end position="43"/>
    </location>
</feature>
<proteinExistence type="predicted"/>
<dbReference type="InParanoid" id="M1A8G7"/>
<reference evidence="2" key="2">
    <citation type="submission" date="2015-06" db="UniProtKB">
        <authorList>
            <consortium name="EnsemblPlants"/>
        </authorList>
    </citation>
    <scope>IDENTIFICATION</scope>
    <source>
        <strain evidence="2">DM1-3 516 R44</strain>
    </source>
</reference>
<dbReference type="AlphaFoldDB" id="M1A8G7"/>
<evidence type="ECO:0000256" key="1">
    <source>
        <dbReference type="SAM" id="MobiDB-lite"/>
    </source>
</evidence>
<feature type="compositionally biased region" description="Low complexity" evidence="1">
    <location>
        <begin position="32"/>
        <end position="43"/>
    </location>
</feature>
<protein>
    <submittedName>
        <fullName evidence="2">Transposon MuDR mudrA</fullName>
    </submittedName>
</protein>